<proteinExistence type="predicted"/>
<comment type="caution">
    <text evidence="1">The sequence shown here is derived from an EMBL/GenBank/DDBJ whole genome shotgun (WGS) entry which is preliminary data.</text>
</comment>
<gene>
    <name evidence="1" type="ORF">KHM83_15390</name>
</gene>
<keyword evidence="2" id="KW-1185">Reference proteome</keyword>
<organism evidence="1 2">
    <name type="scientific">Fusibacter paucivorans</name>
    <dbReference type="NCBI Taxonomy" id="76009"/>
    <lineage>
        <taxon>Bacteria</taxon>
        <taxon>Bacillati</taxon>
        <taxon>Bacillota</taxon>
        <taxon>Clostridia</taxon>
        <taxon>Eubacteriales</taxon>
        <taxon>Eubacteriales Family XII. Incertae Sedis</taxon>
        <taxon>Fusibacter</taxon>
    </lineage>
</organism>
<protein>
    <submittedName>
        <fullName evidence="1">Nucleoside triphosphate pyrophosphohydrolase</fullName>
    </submittedName>
</protein>
<dbReference type="InterPro" id="IPR038735">
    <property type="entry name" value="MSMEG_1276-like_NTP-PPase_dom"/>
</dbReference>
<reference evidence="1 2" key="1">
    <citation type="submission" date="2021-05" db="EMBL/GenBank/DDBJ databases">
        <title>Fusibacter ferrireducens sp. nov., an anaerobic, sulfur- and Fe-reducing bacterium isolated from the mangrove sediment.</title>
        <authorList>
            <person name="Qiu D."/>
        </authorList>
    </citation>
    <scope>NUCLEOTIDE SEQUENCE [LARGE SCALE GENOMIC DNA]</scope>
    <source>
        <strain evidence="1 2">DSM 12116</strain>
    </source>
</reference>
<dbReference type="Proteomes" id="UP000746471">
    <property type="component" value="Unassembled WGS sequence"/>
</dbReference>
<evidence type="ECO:0000313" key="2">
    <source>
        <dbReference type="Proteomes" id="UP000746471"/>
    </source>
</evidence>
<evidence type="ECO:0000313" key="1">
    <source>
        <dbReference type="EMBL" id="MBS7528069.1"/>
    </source>
</evidence>
<dbReference type="RefSeq" id="WP_213237931.1">
    <property type="nucleotide sequence ID" value="NZ_JAHBCL010000030.1"/>
</dbReference>
<dbReference type="EMBL" id="JAHBCL010000030">
    <property type="protein sequence ID" value="MBS7528069.1"/>
    <property type="molecule type" value="Genomic_DNA"/>
</dbReference>
<accession>A0ABS5PSC7</accession>
<sequence>MITNPKNQTLYNKLVRDYIPEIIESSGKTYTHHIADEAEYQSALLTKLREEADEFISTPSVEELADILEVIDAIKQYYHYEDAVINAVKTDKAIERGGFAKRIILETVKKAEY</sequence>
<dbReference type="CDD" id="cd11532">
    <property type="entry name" value="NTP-PPase_COG4997"/>
    <property type="match status" value="1"/>
</dbReference>
<name>A0ABS5PSC7_9FIRM</name>